<dbReference type="InterPro" id="IPR049806">
    <property type="entry name" value="MasK-like_C"/>
</dbReference>
<keyword evidence="2" id="KW-0732">Signal</keyword>
<proteinExistence type="predicted"/>
<feature type="signal peptide" evidence="2">
    <location>
        <begin position="1"/>
        <end position="17"/>
    </location>
</feature>
<dbReference type="Proteomes" id="UP000237968">
    <property type="component" value="Unassembled WGS sequence"/>
</dbReference>
<evidence type="ECO:0000256" key="1">
    <source>
        <dbReference type="SAM" id="MobiDB-lite"/>
    </source>
</evidence>
<keyword evidence="4" id="KW-1185">Reference proteome</keyword>
<dbReference type="AlphaFoldDB" id="A0A2S9YD50"/>
<evidence type="ECO:0000256" key="2">
    <source>
        <dbReference type="SAM" id="SignalP"/>
    </source>
</evidence>
<evidence type="ECO:0008006" key="5">
    <source>
        <dbReference type="Google" id="ProtNLM"/>
    </source>
</evidence>
<organism evidence="3 4">
    <name type="scientific">Enhygromyxa salina</name>
    <dbReference type="NCBI Taxonomy" id="215803"/>
    <lineage>
        <taxon>Bacteria</taxon>
        <taxon>Pseudomonadati</taxon>
        <taxon>Myxococcota</taxon>
        <taxon>Polyangia</taxon>
        <taxon>Nannocystales</taxon>
        <taxon>Nannocystaceae</taxon>
        <taxon>Enhygromyxa</taxon>
    </lineage>
</organism>
<evidence type="ECO:0000313" key="3">
    <source>
        <dbReference type="EMBL" id="PRQ03048.1"/>
    </source>
</evidence>
<reference evidence="3 4" key="1">
    <citation type="submission" date="2018-03" db="EMBL/GenBank/DDBJ databases">
        <title>Draft Genome Sequences of the Obligatory Marine Myxobacteria Enhygromyxa salina SWB005.</title>
        <authorList>
            <person name="Poehlein A."/>
            <person name="Moghaddam J.A."/>
            <person name="Harms H."/>
            <person name="Alanjari M."/>
            <person name="Koenig G.M."/>
            <person name="Daniel R."/>
            <person name="Schaeberle T.F."/>
        </authorList>
    </citation>
    <scope>NUCLEOTIDE SEQUENCE [LARGE SCALE GENOMIC DNA]</scope>
    <source>
        <strain evidence="3 4">SWB005</strain>
    </source>
</reference>
<feature type="compositionally biased region" description="Acidic residues" evidence="1">
    <location>
        <begin position="41"/>
        <end position="60"/>
    </location>
</feature>
<feature type="region of interest" description="Disordered" evidence="1">
    <location>
        <begin position="30"/>
        <end position="69"/>
    </location>
</feature>
<feature type="chain" id="PRO_5015702470" description="Gram-negative bacterial tonB protein" evidence="2">
    <location>
        <begin position="18"/>
        <end position="159"/>
    </location>
</feature>
<dbReference type="EMBL" id="PVNK01000107">
    <property type="protein sequence ID" value="PRQ03048.1"/>
    <property type="molecule type" value="Genomic_DNA"/>
</dbReference>
<gene>
    <name evidence="3" type="ORF">ENSA5_18190</name>
</gene>
<comment type="caution">
    <text evidence="3">The sequence shown here is derived from an EMBL/GenBank/DDBJ whole genome shotgun (WGS) entry which is preliminary data.</text>
</comment>
<name>A0A2S9YD50_9BACT</name>
<evidence type="ECO:0000313" key="4">
    <source>
        <dbReference type="Proteomes" id="UP000237968"/>
    </source>
</evidence>
<dbReference type="Gene3D" id="3.30.1150.10">
    <property type="match status" value="1"/>
</dbReference>
<protein>
    <recommendedName>
        <fullName evidence="5">Gram-negative bacterial tonB protein</fullName>
    </recommendedName>
</protein>
<dbReference type="SUPFAM" id="SSF74653">
    <property type="entry name" value="TolA/TonB C-terminal domain"/>
    <property type="match status" value="1"/>
</dbReference>
<sequence>MYICVIMTKRTWITVTAALAMLCTVSCKKEETTPPEGDVAVAEDDDEVSEPEEPEDDAEPEASILTKGSFDETINDHFDAVSDCYLSALETKADLEGKLNAEFTIGGDGVVTSVTAVEGSTLDDEALVQCISDAAKSWGFDKPSGDEMKLRYEFNLAPG</sequence>
<dbReference type="NCBIfam" id="NF033768">
    <property type="entry name" value="myxo_SS_tail"/>
    <property type="match status" value="1"/>
</dbReference>
<accession>A0A2S9YD50</accession>